<reference evidence="8 10" key="2">
    <citation type="journal article" date="2013" name="Nature">
        <title>Insights into bilaterian evolution from three spiralian genomes.</title>
        <authorList>
            <person name="Simakov O."/>
            <person name="Marletaz F."/>
            <person name="Cho S.J."/>
            <person name="Edsinger-Gonzales E."/>
            <person name="Havlak P."/>
            <person name="Hellsten U."/>
            <person name="Kuo D.H."/>
            <person name="Larsson T."/>
            <person name="Lv J."/>
            <person name="Arendt D."/>
            <person name="Savage R."/>
            <person name="Osoegawa K."/>
            <person name="de Jong P."/>
            <person name="Grimwood J."/>
            <person name="Chapman J.A."/>
            <person name="Shapiro H."/>
            <person name="Aerts A."/>
            <person name="Otillar R.P."/>
            <person name="Terry A.Y."/>
            <person name="Boore J.L."/>
            <person name="Grigoriev I.V."/>
            <person name="Lindberg D.R."/>
            <person name="Seaver E.C."/>
            <person name="Weisblat D.A."/>
            <person name="Putnam N.H."/>
            <person name="Rokhsar D.S."/>
        </authorList>
    </citation>
    <scope>NUCLEOTIDE SEQUENCE</scope>
    <source>
        <strain evidence="8 10">I ESC-2004</strain>
    </source>
</reference>
<evidence type="ECO:0000256" key="4">
    <source>
        <dbReference type="ARBA" id="ARBA00041580"/>
    </source>
</evidence>
<evidence type="ECO:0000256" key="1">
    <source>
        <dbReference type="ARBA" id="ARBA00005194"/>
    </source>
</evidence>
<comment type="similarity">
    <text evidence="2 6">Belongs to the short-chain dehydrogenases/reductases (SDR) family.</text>
</comment>
<dbReference type="InterPro" id="IPR057326">
    <property type="entry name" value="KR_dom"/>
</dbReference>
<dbReference type="GO" id="GO:0006633">
    <property type="term" value="P:fatty acid biosynthetic process"/>
    <property type="evidence" value="ECO:0007669"/>
    <property type="project" value="TreeGrafter"/>
</dbReference>
<dbReference type="PRINTS" id="PR00081">
    <property type="entry name" value="GDHRDH"/>
</dbReference>
<evidence type="ECO:0000313" key="8">
    <source>
        <dbReference type="EMBL" id="ELT94618.1"/>
    </source>
</evidence>
<dbReference type="PRINTS" id="PR00080">
    <property type="entry name" value="SDRFAMILY"/>
</dbReference>
<evidence type="ECO:0000256" key="3">
    <source>
        <dbReference type="ARBA" id="ARBA00023002"/>
    </source>
</evidence>
<dbReference type="Proteomes" id="UP000014760">
    <property type="component" value="Unassembled WGS sequence"/>
</dbReference>
<dbReference type="Pfam" id="PF00106">
    <property type="entry name" value="adh_short"/>
    <property type="match status" value="1"/>
</dbReference>
<dbReference type="InterPro" id="IPR036291">
    <property type="entry name" value="NAD(P)-bd_dom_sf"/>
</dbReference>
<dbReference type="FunFam" id="3.40.50.720:FF:000173">
    <property type="entry name" value="3-oxoacyl-[acyl-carrier protein] reductase"/>
    <property type="match status" value="1"/>
</dbReference>
<dbReference type="PANTHER" id="PTHR42760">
    <property type="entry name" value="SHORT-CHAIN DEHYDROGENASES/REDUCTASES FAMILY MEMBER"/>
    <property type="match status" value="1"/>
</dbReference>
<keyword evidence="10" id="KW-1185">Reference proteome</keyword>
<evidence type="ECO:0000256" key="6">
    <source>
        <dbReference type="RuleBase" id="RU000363"/>
    </source>
</evidence>
<keyword evidence="3" id="KW-0560">Oxidoreductase</keyword>
<dbReference type="Gene3D" id="3.40.50.720">
    <property type="entry name" value="NAD(P)-binding Rossmann-like Domain"/>
    <property type="match status" value="1"/>
</dbReference>
<dbReference type="STRING" id="283909.R7TL92"/>
<evidence type="ECO:0000256" key="2">
    <source>
        <dbReference type="ARBA" id="ARBA00006484"/>
    </source>
</evidence>
<reference evidence="10" key="1">
    <citation type="submission" date="2012-12" db="EMBL/GenBank/DDBJ databases">
        <authorList>
            <person name="Hellsten U."/>
            <person name="Grimwood J."/>
            <person name="Chapman J.A."/>
            <person name="Shapiro H."/>
            <person name="Aerts A."/>
            <person name="Otillar R.P."/>
            <person name="Terry A.Y."/>
            <person name="Boore J.L."/>
            <person name="Simakov O."/>
            <person name="Marletaz F."/>
            <person name="Cho S.-J."/>
            <person name="Edsinger-Gonzales E."/>
            <person name="Havlak P."/>
            <person name="Kuo D.-H."/>
            <person name="Larsson T."/>
            <person name="Lv J."/>
            <person name="Arendt D."/>
            <person name="Savage R."/>
            <person name="Osoegawa K."/>
            <person name="de Jong P."/>
            <person name="Lindberg D.R."/>
            <person name="Seaver E.C."/>
            <person name="Weisblat D.A."/>
            <person name="Putnam N.H."/>
            <person name="Grigoriev I.V."/>
            <person name="Rokhsar D.S."/>
        </authorList>
    </citation>
    <scope>NUCLEOTIDE SEQUENCE</scope>
    <source>
        <strain evidence="10">I ESC-2004</strain>
    </source>
</reference>
<dbReference type="PANTHER" id="PTHR42760:SF133">
    <property type="entry name" value="3-OXOACYL-[ACYL-CARRIER-PROTEIN] REDUCTASE"/>
    <property type="match status" value="1"/>
</dbReference>
<comment type="pathway">
    <text evidence="1">Lipid metabolism; fatty acid biosynthesis.</text>
</comment>
<accession>R7TL92</accession>
<evidence type="ECO:0000313" key="9">
    <source>
        <dbReference type="EnsemblMetazoa" id="CapteP160055"/>
    </source>
</evidence>
<reference evidence="9" key="3">
    <citation type="submission" date="2015-06" db="UniProtKB">
        <authorList>
            <consortium name="EnsemblMetazoa"/>
        </authorList>
    </citation>
    <scope>IDENTIFICATION</scope>
</reference>
<dbReference type="OMA" id="CQKHMVD"/>
<dbReference type="OrthoDB" id="294295at2759"/>
<gene>
    <name evidence="8" type="ORF">CAPTEDRAFT_160055</name>
</gene>
<evidence type="ECO:0000259" key="7">
    <source>
        <dbReference type="SMART" id="SM00822"/>
    </source>
</evidence>
<dbReference type="InterPro" id="IPR020904">
    <property type="entry name" value="Sc_DH/Rdtase_CS"/>
</dbReference>
<dbReference type="EnsemblMetazoa" id="CapteT160055">
    <property type="protein sequence ID" value="CapteP160055"/>
    <property type="gene ID" value="CapteG160055"/>
</dbReference>
<dbReference type="SUPFAM" id="SSF51735">
    <property type="entry name" value="NAD(P)-binding Rossmann-fold domains"/>
    <property type="match status" value="1"/>
</dbReference>
<dbReference type="InterPro" id="IPR002347">
    <property type="entry name" value="SDR_fam"/>
</dbReference>
<dbReference type="AlphaFoldDB" id="R7TL92"/>
<dbReference type="GO" id="GO:0048038">
    <property type="term" value="F:quinone binding"/>
    <property type="evidence" value="ECO:0007669"/>
    <property type="project" value="TreeGrafter"/>
</dbReference>
<evidence type="ECO:0000313" key="10">
    <source>
        <dbReference type="Proteomes" id="UP000014760"/>
    </source>
</evidence>
<sequence>MSAARLIFGGSKGIGSAICRRFLQSDDHVVILSRSAENIDCVIEELKNAGDGASRLHGFQCDVSQPSEIKNCVEHVCKTIGKISVLVNSAGVNADHLLMTAPDDLIHDLIKTNLIGSINTCRAVLKPMMRQKSGCIINIGSVIGTHGRAGQSVYSASKAGLVGLTKSLAQEAGSRGVRVNLIAPGLINTEMTERLTDVQALMSRVALRRLGQPDDVADAAEFLVKATYVTGQVITVDGGLALI</sequence>
<organism evidence="8">
    <name type="scientific">Capitella teleta</name>
    <name type="common">Polychaete worm</name>
    <dbReference type="NCBI Taxonomy" id="283909"/>
    <lineage>
        <taxon>Eukaryota</taxon>
        <taxon>Metazoa</taxon>
        <taxon>Spiralia</taxon>
        <taxon>Lophotrochozoa</taxon>
        <taxon>Annelida</taxon>
        <taxon>Polychaeta</taxon>
        <taxon>Sedentaria</taxon>
        <taxon>Scolecida</taxon>
        <taxon>Capitellidae</taxon>
        <taxon>Capitella</taxon>
    </lineage>
</organism>
<feature type="domain" description="Ketoreductase" evidence="7">
    <location>
        <begin position="3"/>
        <end position="185"/>
    </location>
</feature>
<name>R7TL92_CAPTE</name>
<dbReference type="SMART" id="SM00822">
    <property type="entry name" value="PKS_KR"/>
    <property type="match status" value="1"/>
</dbReference>
<protein>
    <recommendedName>
        <fullName evidence="5">3-ketoacyl-[acyl-carrier-protein] reductase beta subunit</fullName>
    </recommendedName>
    <alternativeName>
        <fullName evidence="4">Quinone reductase CBR4</fullName>
    </alternativeName>
</protein>
<dbReference type="HOGENOM" id="CLU_010194_1_3_1"/>
<dbReference type="GO" id="GO:0016616">
    <property type="term" value="F:oxidoreductase activity, acting on the CH-OH group of donors, NAD or NADP as acceptor"/>
    <property type="evidence" value="ECO:0007669"/>
    <property type="project" value="TreeGrafter"/>
</dbReference>
<dbReference type="PROSITE" id="PS00061">
    <property type="entry name" value="ADH_SHORT"/>
    <property type="match status" value="1"/>
</dbReference>
<dbReference type="EMBL" id="AMQN01002502">
    <property type="status" value="NOT_ANNOTATED_CDS"/>
    <property type="molecule type" value="Genomic_DNA"/>
</dbReference>
<proteinExistence type="inferred from homology"/>
<dbReference type="EMBL" id="KB309374">
    <property type="protein sequence ID" value="ELT94618.1"/>
    <property type="molecule type" value="Genomic_DNA"/>
</dbReference>
<evidence type="ECO:0000256" key="5">
    <source>
        <dbReference type="ARBA" id="ARBA00041707"/>
    </source>
</evidence>